<organism evidence="3 4">
    <name type="scientific">Lentinula lateritia</name>
    <dbReference type="NCBI Taxonomy" id="40482"/>
    <lineage>
        <taxon>Eukaryota</taxon>
        <taxon>Fungi</taxon>
        <taxon>Dikarya</taxon>
        <taxon>Basidiomycota</taxon>
        <taxon>Agaricomycotina</taxon>
        <taxon>Agaricomycetes</taxon>
        <taxon>Agaricomycetidae</taxon>
        <taxon>Agaricales</taxon>
        <taxon>Marasmiineae</taxon>
        <taxon>Omphalotaceae</taxon>
        <taxon>Lentinula</taxon>
    </lineage>
</organism>
<evidence type="ECO:0000256" key="1">
    <source>
        <dbReference type="SAM" id="Phobius"/>
    </source>
</evidence>
<dbReference type="Gene3D" id="3.10.350.10">
    <property type="entry name" value="LysM domain"/>
    <property type="match status" value="1"/>
</dbReference>
<evidence type="ECO:0000313" key="3">
    <source>
        <dbReference type="EMBL" id="KAJ4474172.1"/>
    </source>
</evidence>
<sequence length="190" mass="21025">MSRWTQYDEDSYRLPEGMERIGYDSDSGKYIFRDRDGSVWQGPEGAEYGEMTRVSGSSDQEAQAVMEEPSVRADGYQPLATDIHSDAPLAFRRPVNANAYRTLAPFFLLIGVVLLLVWKLTHSGWSTPPSPCPANATTPYMVQPGDYCWDIARSHNCTLEELESLNPAADCGTLRPGAILCLPKSMLSSP</sequence>
<feature type="transmembrane region" description="Helical" evidence="1">
    <location>
        <begin position="102"/>
        <end position="121"/>
    </location>
</feature>
<dbReference type="SUPFAM" id="SSF54106">
    <property type="entry name" value="LysM domain"/>
    <property type="match status" value="1"/>
</dbReference>
<name>A0ABQ8V4U2_9AGAR</name>
<feature type="domain" description="LysM" evidence="2">
    <location>
        <begin position="138"/>
        <end position="182"/>
    </location>
</feature>
<proteinExistence type="predicted"/>
<evidence type="ECO:0000313" key="4">
    <source>
        <dbReference type="Proteomes" id="UP001150217"/>
    </source>
</evidence>
<dbReference type="Proteomes" id="UP001150217">
    <property type="component" value="Unassembled WGS sequence"/>
</dbReference>
<keyword evidence="4" id="KW-1185">Reference proteome</keyword>
<protein>
    <recommendedName>
        <fullName evidence="2">LysM domain-containing protein</fullName>
    </recommendedName>
</protein>
<dbReference type="InterPro" id="IPR018392">
    <property type="entry name" value="LysM"/>
</dbReference>
<keyword evidence="1" id="KW-0812">Transmembrane</keyword>
<dbReference type="InterPro" id="IPR036779">
    <property type="entry name" value="LysM_dom_sf"/>
</dbReference>
<dbReference type="PROSITE" id="PS51782">
    <property type="entry name" value="LYSM"/>
    <property type="match status" value="1"/>
</dbReference>
<dbReference type="SMART" id="SM00257">
    <property type="entry name" value="LysM"/>
    <property type="match status" value="1"/>
</dbReference>
<reference evidence="3" key="1">
    <citation type="submission" date="2022-08" db="EMBL/GenBank/DDBJ databases">
        <title>A Global Phylogenomic Analysis of the Shiitake Genus Lentinula.</title>
        <authorList>
            <consortium name="DOE Joint Genome Institute"/>
            <person name="Sierra-Patev S."/>
            <person name="Min B."/>
            <person name="Naranjo-Ortiz M."/>
            <person name="Looney B."/>
            <person name="Konkel Z."/>
            <person name="Slot J.C."/>
            <person name="Sakamoto Y."/>
            <person name="Steenwyk J.L."/>
            <person name="Rokas A."/>
            <person name="Carro J."/>
            <person name="Camarero S."/>
            <person name="Ferreira P."/>
            <person name="Molpeceres G."/>
            <person name="Ruiz-Duenas F.J."/>
            <person name="Serrano A."/>
            <person name="Henrissat B."/>
            <person name="Drula E."/>
            <person name="Hughes K.W."/>
            <person name="Mata J.L."/>
            <person name="Ishikawa N.K."/>
            <person name="Vargas-Isla R."/>
            <person name="Ushijima S."/>
            <person name="Smith C.A."/>
            <person name="Ahrendt S."/>
            <person name="Andreopoulos W."/>
            <person name="He G."/>
            <person name="Labutti K."/>
            <person name="Lipzen A."/>
            <person name="Ng V."/>
            <person name="Riley R."/>
            <person name="Sandor L."/>
            <person name="Barry K."/>
            <person name="Martinez A.T."/>
            <person name="Xiao Y."/>
            <person name="Gibbons J.G."/>
            <person name="Terashima K."/>
            <person name="Grigoriev I.V."/>
            <person name="Hibbett D.S."/>
        </authorList>
    </citation>
    <scope>NUCLEOTIDE SEQUENCE</scope>
    <source>
        <strain evidence="3">RHP3577 ss4</strain>
    </source>
</reference>
<gene>
    <name evidence="3" type="ORF">C8R41DRAFT_557028</name>
</gene>
<accession>A0ABQ8V4U2</accession>
<keyword evidence="1" id="KW-0472">Membrane</keyword>
<evidence type="ECO:0000259" key="2">
    <source>
        <dbReference type="PROSITE" id="PS51782"/>
    </source>
</evidence>
<dbReference type="EMBL" id="JANVFT010000078">
    <property type="protein sequence ID" value="KAJ4474172.1"/>
    <property type="molecule type" value="Genomic_DNA"/>
</dbReference>
<keyword evidence="1" id="KW-1133">Transmembrane helix</keyword>
<dbReference type="CDD" id="cd00118">
    <property type="entry name" value="LysM"/>
    <property type="match status" value="1"/>
</dbReference>
<comment type="caution">
    <text evidence="3">The sequence shown here is derived from an EMBL/GenBank/DDBJ whole genome shotgun (WGS) entry which is preliminary data.</text>
</comment>
<dbReference type="Pfam" id="PF01476">
    <property type="entry name" value="LysM"/>
    <property type="match status" value="1"/>
</dbReference>